<name>A0A518HWR9_9BACT</name>
<keyword evidence="1" id="KW-0802">TPR repeat</keyword>
<organism evidence="3 4">
    <name type="scientific">Stieleria neptunia</name>
    <dbReference type="NCBI Taxonomy" id="2527979"/>
    <lineage>
        <taxon>Bacteria</taxon>
        <taxon>Pseudomonadati</taxon>
        <taxon>Planctomycetota</taxon>
        <taxon>Planctomycetia</taxon>
        <taxon>Pirellulales</taxon>
        <taxon>Pirellulaceae</taxon>
        <taxon>Stieleria</taxon>
    </lineage>
</organism>
<keyword evidence="4" id="KW-1185">Reference proteome</keyword>
<dbReference type="Gene3D" id="1.25.40.10">
    <property type="entry name" value="Tetratricopeptide repeat domain"/>
    <property type="match status" value="1"/>
</dbReference>
<evidence type="ECO:0000313" key="3">
    <source>
        <dbReference type="EMBL" id="QDV45283.1"/>
    </source>
</evidence>
<dbReference type="EMBL" id="CP037423">
    <property type="protein sequence ID" value="QDV45283.1"/>
    <property type="molecule type" value="Genomic_DNA"/>
</dbReference>
<proteinExistence type="predicted"/>
<sequence length="403" mass="46015">MNHWECTLAGLLVVVFAATCSRACDWDTETLLEERSRFPTALEIILGKFPRHTLAYYEWRLKDRLEKLESDPENDLMLDDVAVSLEKLKRYDEGIAVVRKQLERNPDRYESLANLGTIYIHDGQLTEGLKWIERAIEVNPDAHFGREKYQVILVKYVLSCTTDDGLKLPLGRGRLQEDHDYPLHAKRTFYTFLRNELHGDPNKFLSTEELQEATKGILGMMRFSQHKSPILLEALGDLQQAHSADQLAFRAYSSAAQNVQDEAAKRDYNALASRAISWSLQSLNQGARVEVSEKLVAEDFRKEQADANAWFAKLAEDERKWIAAGEAVDLKFNEKYRAIPEAVVTDRSADEDAYVYRDPAKDTFILYATLCGLLVITACAVLALFLKRVVRCHRQDALPESNR</sequence>
<dbReference type="RefSeq" id="WP_145389474.1">
    <property type="nucleotide sequence ID" value="NZ_CP037423.1"/>
</dbReference>
<feature type="transmembrane region" description="Helical" evidence="2">
    <location>
        <begin position="364"/>
        <end position="386"/>
    </location>
</feature>
<evidence type="ECO:0000256" key="1">
    <source>
        <dbReference type="PROSITE-ProRule" id="PRU00339"/>
    </source>
</evidence>
<evidence type="ECO:0000256" key="2">
    <source>
        <dbReference type="SAM" id="Phobius"/>
    </source>
</evidence>
<keyword evidence="2" id="KW-0812">Transmembrane</keyword>
<reference evidence="3 4" key="1">
    <citation type="submission" date="2019-03" db="EMBL/GenBank/DDBJ databases">
        <title>Deep-cultivation of Planctomycetes and their phenomic and genomic characterization uncovers novel biology.</title>
        <authorList>
            <person name="Wiegand S."/>
            <person name="Jogler M."/>
            <person name="Boedeker C."/>
            <person name="Pinto D."/>
            <person name="Vollmers J."/>
            <person name="Rivas-Marin E."/>
            <person name="Kohn T."/>
            <person name="Peeters S.H."/>
            <person name="Heuer A."/>
            <person name="Rast P."/>
            <person name="Oberbeckmann S."/>
            <person name="Bunk B."/>
            <person name="Jeske O."/>
            <person name="Meyerdierks A."/>
            <person name="Storesund J.E."/>
            <person name="Kallscheuer N."/>
            <person name="Luecker S."/>
            <person name="Lage O.M."/>
            <person name="Pohl T."/>
            <person name="Merkel B.J."/>
            <person name="Hornburger P."/>
            <person name="Mueller R.-W."/>
            <person name="Bruemmer F."/>
            <person name="Labrenz M."/>
            <person name="Spormann A.M."/>
            <person name="Op den Camp H."/>
            <person name="Overmann J."/>
            <person name="Amann R."/>
            <person name="Jetten M.S.M."/>
            <person name="Mascher T."/>
            <person name="Medema M.H."/>
            <person name="Devos D.P."/>
            <person name="Kaster A.-K."/>
            <person name="Ovreas L."/>
            <person name="Rohde M."/>
            <person name="Galperin M.Y."/>
            <person name="Jogler C."/>
        </authorList>
    </citation>
    <scope>NUCLEOTIDE SEQUENCE [LARGE SCALE GENOMIC DNA]</scope>
    <source>
        <strain evidence="3 4">Enr13</strain>
    </source>
</reference>
<dbReference type="PROSITE" id="PS50005">
    <property type="entry name" value="TPR"/>
    <property type="match status" value="1"/>
</dbReference>
<dbReference type="SUPFAM" id="SSF48452">
    <property type="entry name" value="TPR-like"/>
    <property type="match status" value="1"/>
</dbReference>
<dbReference type="InterPro" id="IPR019734">
    <property type="entry name" value="TPR_rpt"/>
</dbReference>
<accession>A0A518HWR9</accession>
<evidence type="ECO:0000313" key="4">
    <source>
        <dbReference type="Proteomes" id="UP000319004"/>
    </source>
</evidence>
<gene>
    <name evidence="3" type="ORF">Enr13x_51590</name>
</gene>
<dbReference type="AlphaFoldDB" id="A0A518HWR9"/>
<dbReference type="Pfam" id="PF13181">
    <property type="entry name" value="TPR_8"/>
    <property type="match status" value="1"/>
</dbReference>
<protein>
    <submittedName>
        <fullName evidence="3">Tetratricopeptide repeat protein</fullName>
    </submittedName>
</protein>
<dbReference type="InterPro" id="IPR011990">
    <property type="entry name" value="TPR-like_helical_dom_sf"/>
</dbReference>
<keyword evidence="2" id="KW-1133">Transmembrane helix</keyword>
<feature type="repeat" description="TPR" evidence="1">
    <location>
        <begin position="109"/>
        <end position="142"/>
    </location>
</feature>
<keyword evidence="2" id="KW-0472">Membrane</keyword>
<dbReference type="Proteomes" id="UP000319004">
    <property type="component" value="Chromosome"/>
</dbReference>
<dbReference type="OrthoDB" id="214462at2"/>
<dbReference type="KEGG" id="snep:Enr13x_51590"/>